<dbReference type="Proteomes" id="UP000053257">
    <property type="component" value="Unassembled WGS sequence"/>
</dbReference>
<dbReference type="AlphaFoldDB" id="A0A0C3S844"/>
<accession>A0A0C3S844</accession>
<reference evidence="2 3" key="1">
    <citation type="journal article" date="2014" name="PLoS Genet.">
        <title>Analysis of the Phlebiopsis gigantea genome, transcriptome and secretome provides insight into its pioneer colonization strategies of wood.</title>
        <authorList>
            <person name="Hori C."/>
            <person name="Ishida T."/>
            <person name="Igarashi K."/>
            <person name="Samejima M."/>
            <person name="Suzuki H."/>
            <person name="Master E."/>
            <person name="Ferreira P."/>
            <person name="Ruiz-Duenas F.J."/>
            <person name="Held B."/>
            <person name="Canessa P."/>
            <person name="Larrondo L.F."/>
            <person name="Schmoll M."/>
            <person name="Druzhinina I.S."/>
            <person name="Kubicek C.P."/>
            <person name="Gaskell J.A."/>
            <person name="Kersten P."/>
            <person name="St John F."/>
            <person name="Glasner J."/>
            <person name="Sabat G."/>
            <person name="Splinter BonDurant S."/>
            <person name="Syed K."/>
            <person name="Yadav J."/>
            <person name="Mgbeahuruike A.C."/>
            <person name="Kovalchuk A."/>
            <person name="Asiegbu F.O."/>
            <person name="Lackner G."/>
            <person name="Hoffmeister D."/>
            <person name="Rencoret J."/>
            <person name="Gutierrez A."/>
            <person name="Sun H."/>
            <person name="Lindquist E."/>
            <person name="Barry K."/>
            <person name="Riley R."/>
            <person name="Grigoriev I.V."/>
            <person name="Henrissat B."/>
            <person name="Kues U."/>
            <person name="Berka R.M."/>
            <person name="Martinez A.T."/>
            <person name="Covert S.F."/>
            <person name="Blanchette R.A."/>
            <person name="Cullen D."/>
        </authorList>
    </citation>
    <scope>NUCLEOTIDE SEQUENCE [LARGE SCALE GENOMIC DNA]</scope>
    <source>
        <strain evidence="2 3">11061_1 CR5-6</strain>
    </source>
</reference>
<evidence type="ECO:0000313" key="2">
    <source>
        <dbReference type="EMBL" id="KIP05075.1"/>
    </source>
</evidence>
<organism evidence="2 3">
    <name type="scientific">Phlebiopsis gigantea (strain 11061_1 CR5-6)</name>
    <name type="common">White-rot fungus</name>
    <name type="synonym">Peniophora gigantea</name>
    <dbReference type="NCBI Taxonomy" id="745531"/>
    <lineage>
        <taxon>Eukaryota</taxon>
        <taxon>Fungi</taxon>
        <taxon>Dikarya</taxon>
        <taxon>Basidiomycota</taxon>
        <taxon>Agaricomycotina</taxon>
        <taxon>Agaricomycetes</taxon>
        <taxon>Polyporales</taxon>
        <taxon>Phanerochaetaceae</taxon>
        <taxon>Phlebiopsis</taxon>
    </lineage>
</organism>
<keyword evidence="3" id="KW-1185">Reference proteome</keyword>
<proteinExistence type="predicted"/>
<sequence length="151" mass="16646">MGAQVVHALIIPWLIACALCNITIATTLTLYLNTCRTGFMRTETIVNRLIGTSPSVVVANGLLTASFTILHLSTFLSLEPESFQTDSMKVKDSGQNLIAVQRPSCQPVEVTIREETHEMVDSNPHLKASEWRDLSSAADNLEKLNTECTWV</sequence>
<keyword evidence="1" id="KW-0812">Transmembrane</keyword>
<gene>
    <name evidence="2" type="ORF">PHLGIDRAFT_120175</name>
</gene>
<evidence type="ECO:0000256" key="1">
    <source>
        <dbReference type="SAM" id="Phobius"/>
    </source>
</evidence>
<name>A0A0C3S844_PHLG1</name>
<keyword evidence="1" id="KW-1133">Transmembrane helix</keyword>
<protein>
    <submittedName>
        <fullName evidence="2">Uncharacterized protein</fullName>
    </submittedName>
</protein>
<dbReference type="EMBL" id="KN840554">
    <property type="protein sequence ID" value="KIP05075.1"/>
    <property type="molecule type" value="Genomic_DNA"/>
</dbReference>
<keyword evidence="1" id="KW-0472">Membrane</keyword>
<feature type="transmembrane region" description="Helical" evidence="1">
    <location>
        <begin position="6"/>
        <end position="32"/>
    </location>
</feature>
<dbReference type="HOGENOM" id="CLU_1732136_0_0_1"/>
<evidence type="ECO:0000313" key="3">
    <source>
        <dbReference type="Proteomes" id="UP000053257"/>
    </source>
</evidence>